<dbReference type="STRING" id="1522189.A0A316VUQ2"/>
<feature type="chain" id="PRO_5016349145" evidence="1">
    <location>
        <begin position="20"/>
        <end position="114"/>
    </location>
</feature>
<feature type="signal peptide" evidence="1">
    <location>
        <begin position="1"/>
        <end position="19"/>
    </location>
</feature>
<dbReference type="AlphaFoldDB" id="A0A316VUQ2"/>
<evidence type="ECO:0000256" key="1">
    <source>
        <dbReference type="SAM" id="SignalP"/>
    </source>
</evidence>
<dbReference type="GeneID" id="37036153"/>
<dbReference type="Proteomes" id="UP000245783">
    <property type="component" value="Unassembled WGS sequence"/>
</dbReference>
<name>A0A316VUQ2_9BASI</name>
<dbReference type="InParanoid" id="A0A316VUQ2"/>
<dbReference type="OrthoDB" id="3362246at2759"/>
<proteinExistence type="predicted"/>
<keyword evidence="3" id="KW-1185">Reference proteome</keyword>
<sequence length="114" mass="11925">MHASSYLVAAVGFAAYAYAQGTNGFTVATPSGLVQCQPVRLTWMGGVPPYFPRISQPGQVGQIIEQFPQTTDTFYVWTVNQPVGQTVTIAVGDSNGEVVGSAITPAIVAGSSSW</sequence>
<keyword evidence="1" id="KW-0732">Signal</keyword>
<evidence type="ECO:0000313" key="3">
    <source>
        <dbReference type="Proteomes" id="UP000245783"/>
    </source>
</evidence>
<evidence type="ECO:0000313" key="2">
    <source>
        <dbReference type="EMBL" id="PWN41346.1"/>
    </source>
</evidence>
<reference evidence="2 3" key="1">
    <citation type="journal article" date="2018" name="Mol. Biol. Evol.">
        <title>Broad Genomic Sampling Reveals a Smut Pathogenic Ancestry of the Fungal Clade Ustilaginomycotina.</title>
        <authorList>
            <person name="Kijpornyongpan T."/>
            <person name="Mondo S.J."/>
            <person name="Barry K."/>
            <person name="Sandor L."/>
            <person name="Lee J."/>
            <person name="Lipzen A."/>
            <person name="Pangilinan J."/>
            <person name="LaButti K."/>
            <person name="Hainaut M."/>
            <person name="Henrissat B."/>
            <person name="Grigoriev I.V."/>
            <person name="Spatafora J.W."/>
            <person name="Aime M.C."/>
        </authorList>
    </citation>
    <scope>NUCLEOTIDE SEQUENCE [LARGE SCALE GENOMIC DNA]</scope>
    <source>
        <strain evidence="2 3">MCA 4658</strain>
    </source>
</reference>
<dbReference type="PANTHER" id="PTHR37487:SF2">
    <property type="entry name" value="EXPRESSED PROTEIN"/>
    <property type="match status" value="1"/>
</dbReference>
<organism evidence="2 3">
    <name type="scientific">Ceraceosorus guamensis</name>
    <dbReference type="NCBI Taxonomy" id="1522189"/>
    <lineage>
        <taxon>Eukaryota</taxon>
        <taxon>Fungi</taxon>
        <taxon>Dikarya</taxon>
        <taxon>Basidiomycota</taxon>
        <taxon>Ustilaginomycotina</taxon>
        <taxon>Exobasidiomycetes</taxon>
        <taxon>Ceraceosorales</taxon>
        <taxon>Ceraceosoraceae</taxon>
        <taxon>Ceraceosorus</taxon>
    </lineage>
</organism>
<gene>
    <name evidence="2" type="ORF">IE81DRAFT_324618</name>
</gene>
<dbReference type="PANTHER" id="PTHR37487">
    <property type="entry name" value="CHROMOSOME 1, WHOLE GENOME SHOTGUN SEQUENCE"/>
    <property type="match status" value="1"/>
</dbReference>
<accession>A0A316VUQ2</accession>
<dbReference type="RefSeq" id="XP_025368506.1">
    <property type="nucleotide sequence ID" value="XM_025514283.1"/>
</dbReference>
<protein>
    <submittedName>
        <fullName evidence="2">Uncharacterized protein</fullName>
    </submittedName>
</protein>
<dbReference type="EMBL" id="KZ819394">
    <property type="protein sequence ID" value="PWN41346.1"/>
    <property type="molecule type" value="Genomic_DNA"/>
</dbReference>